<keyword evidence="3 6" id="KW-0067">ATP-binding</keyword>
<dbReference type="SUPFAM" id="SSF52540">
    <property type="entry name" value="P-loop containing nucleoside triphosphate hydrolases"/>
    <property type="match status" value="1"/>
</dbReference>
<dbReference type="PROSITE" id="PS00211">
    <property type="entry name" value="ABC_TRANSPORTER_1"/>
    <property type="match status" value="1"/>
</dbReference>
<dbReference type="SMART" id="SM00382">
    <property type="entry name" value="AAA"/>
    <property type="match status" value="1"/>
</dbReference>
<dbReference type="PANTHER" id="PTHR42781">
    <property type="entry name" value="SPERMIDINE/PUTRESCINE IMPORT ATP-BINDING PROTEIN POTA"/>
    <property type="match status" value="1"/>
</dbReference>
<name>A0ABS2S649_9PSEU</name>
<comment type="caution">
    <text evidence="6">The sequence shown here is derived from an EMBL/GenBank/DDBJ whole genome shotgun (WGS) entry which is preliminary data.</text>
</comment>
<proteinExistence type="predicted"/>
<evidence type="ECO:0000256" key="4">
    <source>
        <dbReference type="SAM" id="MobiDB-lite"/>
    </source>
</evidence>
<accession>A0ABS2S649</accession>
<keyword evidence="1" id="KW-0813">Transport</keyword>
<evidence type="ECO:0000313" key="7">
    <source>
        <dbReference type="Proteomes" id="UP001195724"/>
    </source>
</evidence>
<protein>
    <submittedName>
        <fullName evidence="6">Thiamine transport system ATP-binding protein</fullName>
    </submittedName>
</protein>
<evidence type="ECO:0000256" key="1">
    <source>
        <dbReference type="ARBA" id="ARBA00022448"/>
    </source>
</evidence>
<dbReference type="GO" id="GO:0005524">
    <property type="term" value="F:ATP binding"/>
    <property type="evidence" value="ECO:0007669"/>
    <property type="project" value="UniProtKB-KW"/>
</dbReference>
<dbReference type="Pfam" id="PF00005">
    <property type="entry name" value="ABC_tran"/>
    <property type="match status" value="1"/>
</dbReference>
<evidence type="ECO:0000256" key="2">
    <source>
        <dbReference type="ARBA" id="ARBA00022741"/>
    </source>
</evidence>
<dbReference type="InterPro" id="IPR050093">
    <property type="entry name" value="ABC_SmlMolc_Importer"/>
</dbReference>
<dbReference type="PROSITE" id="PS50893">
    <property type="entry name" value="ABC_TRANSPORTER_2"/>
    <property type="match status" value="1"/>
</dbReference>
<feature type="compositionally biased region" description="Gly residues" evidence="4">
    <location>
        <begin position="409"/>
        <end position="431"/>
    </location>
</feature>
<dbReference type="InterPro" id="IPR003593">
    <property type="entry name" value="AAA+_ATPase"/>
</dbReference>
<keyword evidence="7" id="KW-1185">Reference proteome</keyword>
<dbReference type="Proteomes" id="UP001195724">
    <property type="component" value="Unassembled WGS sequence"/>
</dbReference>
<evidence type="ECO:0000256" key="3">
    <source>
        <dbReference type="ARBA" id="ARBA00022840"/>
    </source>
</evidence>
<dbReference type="EMBL" id="JAFBCL010000001">
    <property type="protein sequence ID" value="MBM7811440.1"/>
    <property type="molecule type" value="Genomic_DNA"/>
</dbReference>
<feature type="domain" description="ABC transporter" evidence="5">
    <location>
        <begin position="3"/>
        <end position="233"/>
    </location>
</feature>
<evidence type="ECO:0000259" key="5">
    <source>
        <dbReference type="PROSITE" id="PS50893"/>
    </source>
</evidence>
<organism evidence="6 7">
    <name type="scientific">Saccharothrix algeriensis</name>
    <dbReference type="NCBI Taxonomy" id="173560"/>
    <lineage>
        <taxon>Bacteria</taxon>
        <taxon>Bacillati</taxon>
        <taxon>Actinomycetota</taxon>
        <taxon>Actinomycetes</taxon>
        <taxon>Pseudonocardiales</taxon>
        <taxon>Pseudonocardiaceae</taxon>
        <taxon>Saccharothrix</taxon>
    </lineage>
</organism>
<dbReference type="PANTHER" id="PTHR42781:SF4">
    <property type="entry name" value="SPERMIDINE_PUTRESCINE IMPORT ATP-BINDING PROTEIN POTA"/>
    <property type="match status" value="1"/>
</dbReference>
<feature type="compositionally biased region" description="Basic and acidic residues" evidence="4">
    <location>
        <begin position="325"/>
        <end position="346"/>
    </location>
</feature>
<dbReference type="InterPro" id="IPR017871">
    <property type="entry name" value="ABC_transporter-like_CS"/>
</dbReference>
<dbReference type="InterPro" id="IPR003439">
    <property type="entry name" value="ABC_transporter-like_ATP-bd"/>
</dbReference>
<evidence type="ECO:0000313" key="6">
    <source>
        <dbReference type="EMBL" id="MBM7811440.1"/>
    </source>
</evidence>
<keyword evidence="2" id="KW-0547">Nucleotide-binding</keyword>
<gene>
    <name evidence="6" type="ORF">JOE68_002305</name>
</gene>
<feature type="region of interest" description="Disordered" evidence="4">
    <location>
        <begin position="301"/>
        <end position="377"/>
    </location>
</feature>
<feature type="compositionally biased region" description="Gly residues" evidence="4">
    <location>
        <begin position="301"/>
        <end position="323"/>
    </location>
</feature>
<dbReference type="Gene3D" id="3.40.50.300">
    <property type="entry name" value="P-loop containing nucleotide triphosphate hydrolases"/>
    <property type="match status" value="1"/>
</dbReference>
<feature type="region of interest" description="Disordered" evidence="4">
    <location>
        <begin position="409"/>
        <end position="465"/>
    </location>
</feature>
<sequence length="465" mass="45852">MSLELSGITVRYGAVEAVAGVDLSVGDGEVVALLGPSGCGKSTLLRAVAGLEAPSAGTVAWDGVDLAGTPVHRRGFGLVFQDGQLFPHRDVAGNVAFGLRMRGVEREARRKRVDELLELVGLAGYRGRRVTELSGGEQQRVALARALAPRPRLLLLDEPLSALDRALRESLAVDLARLLREAGATALVVTHDHDEAFTLADRVAVMRAGRIRQVGPPAQVWRSPVDVAVARFLGCGKVLPAGVAERLVGVPARVGLRSTALRVTPDGPLEAEVLERVHRRDHVRLLVRLVDAGGVLSGGAAVDGGTGGPGSGGAGSSDAGSGGAEPDHAEPDHAAPDHAAPDHAAPDHAAPGRTGPGRVEPGRVEPGAGTAGSGGAAAGIAGSGGPAAGGPASDGVGVGGAASGGAAVDGGSGGAAAGGPAAGGGGSGAGGEADEFEAVAPIADPPAPGDRVRLAVDPDGVAVIG</sequence>
<reference evidence="6 7" key="1">
    <citation type="submission" date="2021-01" db="EMBL/GenBank/DDBJ databases">
        <title>Sequencing the genomes of 1000 actinobacteria strains.</title>
        <authorList>
            <person name="Klenk H.-P."/>
        </authorList>
    </citation>
    <scope>NUCLEOTIDE SEQUENCE [LARGE SCALE GENOMIC DNA]</scope>
    <source>
        <strain evidence="6 7">DSM 44581</strain>
    </source>
</reference>
<dbReference type="InterPro" id="IPR027417">
    <property type="entry name" value="P-loop_NTPase"/>
</dbReference>